<dbReference type="PaxDb" id="55529-EKX42386"/>
<dbReference type="GO" id="GO:0005737">
    <property type="term" value="C:cytoplasm"/>
    <property type="evidence" value="ECO:0007669"/>
    <property type="project" value="TreeGrafter"/>
</dbReference>
<dbReference type="InterPro" id="IPR023393">
    <property type="entry name" value="START-like_dom_sf"/>
</dbReference>
<accession>L1J1K5</accession>
<reference evidence="3 5" key="1">
    <citation type="journal article" date="2012" name="Nature">
        <title>Algal genomes reveal evolutionary mosaicism and the fate of nucleomorphs.</title>
        <authorList>
            <consortium name="DOE Joint Genome Institute"/>
            <person name="Curtis B.A."/>
            <person name="Tanifuji G."/>
            <person name="Burki F."/>
            <person name="Gruber A."/>
            <person name="Irimia M."/>
            <person name="Maruyama S."/>
            <person name="Arias M.C."/>
            <person name="Ball S.G."/>
            <person name="Gile G.H."/>
            <person name="Hirakawa Y."/>
            <person name="Hopkins J.F."/>
            <person name="Kuo A."/>
            <person name="Rensing S.A."/>
            <person name="Schmutz J."/>
            <person name="Symeonidi A."/>
            <person name="Elias M."/>
            <person name="Eveleigh R.J."/>
            <person name="Herman E.K."/>
            <person name="Klute M.J."/>
            <person name="Nakayama T."/>
            <person name="Obornik M."/>
            <person name="Reyes-Prieto A."/>
            <person name="Armbrust E.V."/>
            <person name="Aves S.J."/>
            <person name="Beiko R.G."/>
            <person name="Coutinho P."/>
            <person name="Dacks J.B."/>
            <person name="Durnford D.G."/>
            <person name="Fast N.M."/>
            <person name="Green B.R."/>
            <person name="Grisdale C.J."/>
            <person name="Hempel F."/>
            <person name="Henrissat B."/>
            <person name="Hoppner M.P."/>
            <person name="Ishida K."/>
            <person name="Kim E."/>
            <person name="Koreny L."/>
            <person name="Kroth P.G."/>
            <person name="Liu Y."/>
            <person name="Malik S.B."/>
            <person name="Maier U.G."/>
            <person name="McRose D."/>
            <person name="Mock T."/>
            <person name="Neilson J.A."/>
            <person name="Onodera N.T."/>
            <person name="Poole A.M."/>
            <person name="Pritham E.J."/>
            <person name="Richards T.A."/>
            <person name="Rocap G."/>
            <person name="Roy S.W."/>
            <person name="Sarai C."/>
            <person name="Schaack S."/>
            <person name="Shirato S."/>
            <person name="Slamovits C.H."/>
            <person name="Spencer D.F."/>
            <person name="Suzuki S."/>
            <person name="Worden A.Z."/>
            <person name="Zauner S."/>
            <person name="Barry K."/>
            <person name="Bell C."/>
            <person name="Bharti A.K."/>
            <person name="Crow J.A."/>
            <person name="Grimwood J."/>
            <person name="Kramer R."/>
            <person name="Lindquist E."/>
            <person name="Lucas S."/>
            <person name="Salamov A."/>
            <person name="McFadden G.I."/>
            <person name="Lane C.E."/>
            <person name="Keeling P.J."/>
            <person name="Gray M.W."/>
            <person name="Grigoriev I.V."/>
            <person name="Archibald J.M."/>
        </authorList>
    </citation>
    <scope>NUCLEOTIDE SEQUENCE</scope>
    <source>
        <strain evidence="3 5">CCMP2712</strain>
    </source>
</reference>
<organism evidence="3">
    <name type="scientific">Guillardia theta (strain CCMP2712)</name>
    <name type="common">Cryptophyte</name>
    <dbReference type="NCBI Taxonomy" id="905079"/>
    <lineage>
        <taxon>Eukaryota</taxon>
        <taxon>Cryptophyceae</taxon>
        <taxon>Pyrenomonadales</taxon>
        <taxon>Geminigeraceae</taxon>
        <taxon>Guillardia</taxon>
    </lineage>
</organism>
<evidence type="ECO:0000313" key="4">
    <source>
        <dbReference type="EnsemblProtists" id="EKX42386"/>
    </source>
</evidence>
<dbReference type="EMBL" id="JH993017">
    <property type="protein sequence ID" value="EKX42386.1"/>
    <property type="molecule type" value="Genomic_DNA"/>
</dbReference>
<dbReference type="InterPro" id="IPR002130">
    <property type="entry name" value="Cyclophilin-type_PPIase_dom"/>
</dbReference>
<feature type="compositionally biased region" description="Low complexity" evidence="1">
    <location>
        <begin position="206"/>
        <end position="215"/>
    </location>
</feature>
<name>L1J1K5_GUITC</name>
<dbReference type="Gene3D" id="3.30.530.20">
    <property type="match status" value="1"/>
</dbReference>
<dbReference type="GeneID" id="17299071"/>
<protein>
    <recommendedName>
        <fullName evidence="2">PPIase cyclophilin-type domain-containing protein</fullName>
    </recommendedName>
</protein>
<feature type="region of interest" description="Disordered" evidence="1">
    <location>
        <begin position="166"/>
        <end position="220"/>
    </location>
</feature>
<dbReference type="InterPro" id="IPR029000">
    <property type="entry name" value="Cyclophilin-like_dom_sf"/>
</dbReference>
<evidence type="ECO:0000313" key="5">
    <source>
        <dbReference type="Proteomes" id="UP000011087"/>
    </source>
</evidence>
<feature type="domain" description="PPIase cyclophilin-type" evidence="2">
    <location>
        <begin position="5"/>
        <end position="153"/>
    </location>
</feature>
<proteinExistence type="predicted"/>
<dbReference type="Pfam" id="PF00160">
    <property type="entry name" value="Pro_isomerase"/>
    <property type="match status" value="1"/>
</dbReference>
<reference evidence="5" key="2">
    <citation type="submission" date="2012-11" db="EMBL/GenBank/DDBJ databases">
        <authorList>
            <person name="Kuo A."/>
            <person name="Curtis B.A."/>
            <person name="Tanifuji G."/>
            <person name="Burki F."/>
            <person name="Gruber A."/>
            <person name="Irimia M."/>
            <person name="Maruyama S."/>
            <person name="Arias M.C."/>
            <person name="Ball S.G."/>
            <person name="Gile G.H."/>
            <person name="Hirakawa Y."/>
            <person name="Hopkins J.F."/>
            <person name="Rensing S.A."/>
            <person name="Schmutz J."/>
            <person name="Symeonidi A."/>
            <person name="Elias M."/>
            <person name="Eveleigh R.J."/>
            <person name="Herman E.K."/>
            <person name="Klute M.J."/>
            <person name="Nakayama T."/>
            <person name="Obornik M."/>
            <person name="Reyes-Prieto A."/>
            <person name="Armbrust E.V."/>
            <person name="Aves S.J."/>
            <person name="Beiko R.G."/>
            <person name="Coutinho P."/>
            <person name="Dacks J.B."/>
            <person name="Durnford D.G."/>
            <person name="Fast N.M."/>
            <person name="Green B.R."/>
            <person name="Grisdale C."/>
            <person name="Hempe F."/>
            <person name="Henrissat B."/>
            <person name="Hoppner M.P."/>
            <person name="Ishida K.-I."/>
            <person name="Kim E."/>
            <person name="Koreny L."/>
            <person name="Kroth P.G."/>
            <person name="Liu Y."/>
            <person name="Malik S.-B."/>
            <person name="Maier U.G."/>
            <person name="McRose D."/>
            <person name="Mock T."/>
            <person name="Neilson J.A."/>
            <person name="Onodera N.T."/>
            <person name="Poole A.M."/>
            <person name="Pritham E.J."/>
            <person name="Richards T.A."/>
            <person name="Rocap G."/>
            <person name="Roy S.W."/>
            <person name="Sarai C."/>
            <person name="Schaack S."/>
            <person name="Shirato S."/>
            <person name="Slamovits C.H."/>
            <person name="Spencer D.F."/>
            <person name="Suzuki S."/>
            <person name="Worden A.Z."/>
            <person name="Zauner S."/>
            <person name="Barry K."/>
            <person name="Bell C."/>
            <person name="Bharti A.K."/>
            <person name="Crow J.A."/>
            <person name="Grimwood J."/>
            <person name="Kramer R."/>
            <person name="Lindquist E."/>
            <person name="Lucas S."/>
            <person name="Salamov A."/>
            <person name="McFadden G.I."/>
            <person name="Lane C.E."/>
            <person name="Keeling P.J."/>
            <person name="Gray M.W."/>
            <person name="Grigoriev I.V."/>
            <person name="Archibald J.M."/>
        </authorList>
    </citation>
    <scope>NUCLEOTIDE SEQUENCE</scope>
    <source>
        <strain evidence="5">CCMP2712</strain>
    </source>
</reference>
<sequence>MDVAFRDGETEKEVKPRIIIELYKTIAPKAVQNFKSMCEGAYRGSKFHRVVTRGWVQGGAVGNESIFGGTFEDESFAVKHRGAGDLGMSNTGPHSNVCQFYISLEKLSWLDGKNVVFGRVVDGLKAVKFVGKAQVQPWNQKPLLDHYIADCGLFRDAQSLSKKPLLQKQEEAKESQAAQGGGEGAGGEAEVAKAKGEAGGEGAEGPGEAPGQAQQISDMNSSYDEAMQQAALKLQTAGRGFLDRSRVKKEIILNFSELFENVSADKLWSIFGDFLAPVLQEAGVYKEVKAEGQVSLGCKRVVVPMKGWWTDVEREETLVSLNPSKRWLSVSVTGPKDTLSSAKYNNCVLTWKVREEDGNSKLLFVTKLIPKNDFTEEDISPSFSSEFTSSVEKVKEHLSKPQ</sequence>
<reference evidence="4" key="3">
    <citation type="submission" date="2016-03" db="UniProtKB">
        <authorList>
            <consortium name="EnsemblProtists"/>
        </authorList>
    </citation>
    <scope>IDENTIFICATION</scope>
</reference>
<dbReference type="Gene3D" id="2.40.100.10">
    <property type="entry name" value="Cyclophilin-like"/>
    <property type="match status" value="1"/>
</dbReference>
<keyword evidence="5" id="KW-1185">Reference proteome</keyword>
<dbReference type="EnsemblProtists" id="EKX42386">
    <property type="protein sequence ID" value="EKX42386"/>
    <property type="gene ID" value="GUITHDRAFT_88150"/>
</dbReference>
<dbReference type="OrthoDB" id="2083at2759"/>
<dbReference type="PANTHER" id="PTHR11071">
    <property type="entry name" value="PEPTIDYL-PROLYL CIS-TRANS ISOMERASE"/>
    <property type="match status" value="1"/>
</dbReference>
<evidence type="ECO:0000256" key="1">
    <source>
        <dbReference type="SAM" id="MobiDB-lite"/>
    </source>
</evidence>
<dbReference type="STRING" id="905079.L1J1K5"/>
<evidence type="ECO:0000259" key="2">
    <source>
        <dbReference type="PROSITE" id="PS50072"/>
    </source>
</evidence>
<dbReference type="eggNOG" id="KOG0865">
    <property type="taxonomic scope" value="Eukaryota"/>
</dbReference>
<dbReference type="Proteomes" id="UP000011087">
    <property type="component" value="Unassembled WGS sequence"/>
</dbReference>
<dbReference type="SUPFAM" id="SSF55961">
    <property type="entry name" value="Bet v1-like"/>
    <property type="match status" value="1"/>
</dbReference>
<evidence type="ECO:0000313" key="3">
    <source>
        <dbReference type="EMBL" id="EKX42386.1"/>
    </source>
</evidence>
<dbReference type="HOGENOM" id="CLU_685967_0_0_1"/>
<dbReference type="PANTHER" id="PTHR11071:SF561">
    <property type="entry name" value="PEPTIDYL-PROLYL CIS-TRANS ISOMERASE D-RELATED"/>
    <property type="match status" value="1"/>
</dbReference>
<gene>
    <name evidence="3" type="ORF">GUITHDRAFT_88150</name>
</gene>
<dbReference type="PROSITE" id="PS50072">
    <property type="entry name" value="CSA_PPIASE_2"/>
    <property type="match status" value="1"/>
</dbReference>
<dbReference type="PRINTS" id="PR00153">
    <property type="entry name" value="CSAPPISMRASE"/>
</dbReference>
<dbReference type="PROSITE" id="PS50096">
    <property type="entry name" value="IQ"/>
    <property type="match status" value="1"/>
</dbReference>
<dbReference type="RefSeq" id="XP_005829366.1">
    <property type="nucleotide sequence ID" value="XM_005829309.1"/>
</dbReference>
<dbReference type="KEGG" id="gtt:GUITHDRAFT_88150"/>
<dbReference type="SUPFAM" id="SSF50891">
    <property type="entry name" value="Cyclophilin-like"/>
    <property type="match status" value="1"/>
</dbReference>
<dbReference type="AlphaFoldDB" id="L1J1K5"/>
<dbReference type="GO" id="GO:0003755">
    <property type="term" value="F:peptidyl-prolyl cis-trans isomerase activity"/>
    <property type="evidence" value="ECO:0007669"/>
    <property type="project" value="InterPro"/>
</dbReference>